<gene>
    <name evidence="2" type="ORF">H8S62_02620</name>
</gene>
<evidence type="ECO:0000313" key="3">
    <source>
        <dbReference type="Proteomes" id="UP000607645"/>
    </source>
</evidence>
<sequence length="325" mass="34384">MKRANRQLCVLAVVLAICGAAYLGVRWWNETRAETDDAVCVLEWTDLSGLAFEREGTALSFAKGGDGLWYSADEPDFPLEQSCLTDLEETLSALKAVKVIRDPEEDASYGLDAPVLRVASELSDGTTGVLLVGSAVNDGYYAKLEDGDTVYTISSALMDGTDMGLMEMIALEEFPVVTEANAVSITLSLDGETRTFTKETVAGDDAAADACAWSLDGEALPEDDEALAAALSALPGLSFTSCHAWRPDLALRTDCGLERPARVTVTYLQGGSEEQYTLLLGGTDGAGNYYAQIKGSEQLNILRASAAQALLGLAEAGAAQETAQP</sequence>
<comment type="caution">
    <text evidence="2">The sequence shown here is derived from an EMBL/GenBank/DDBJ whole genome shotgun (WGS) entry which is preliminary data.</text>
</comment>
<proteinExistence type="predicted"/>
<accession>A0A8J6MBC1</accession>
<evidence type="ECO:0000313" key="2">
    <source>
        <dbReference type="EMBL" id="MBC5735906.1"/>
    </source>
</evidence>
<dbReference type="EMBL" id="JACOPQ010000002">
    <property type="protein sequence ID" value="MBC5735906.1"/>
    <property type="molecule type" value="Genomic_DNA"/>
</dbReference>
<dbReference type="AlphaFoldDB" id="A0A8J6MBC1"/>
<dbReference type="RefSeq" id="WP_186918383.1">
    <property type="nucleotide sequence ID" value="NZ_JACOPQ010000002.1"/>
</dbReference>
<dbReference type="InterPro" id="IPR025641">
    <property type="entry name" value="DUF4340"/>
</dbReference>
<dbReference type="Proteomes" id="UP000607645">
    <property type="component" value="Unassembled WGS sequence"/>
</dbReference>
<name>A0A8J6MBC1_9FIRM</name>
<reference evidence="2" key="1">
    <citation type="submission" date="2020-08" db="EMBL/GenBank/DDBJ databases">
        <title>Genome public.</title>
        <authorList>
            <person name="Liu C."/>
            <person name="Sun Q."/>
        </authorList>
    </citation>
    <scope>NUCLEOTIDE SEQUENCE</scope>
    <source>
        <strain evidence="2">NSJ-52</strain>
    </source>
</reference>
<dbReference type="Pfam" id="PF14238">
    <property type="entry name" value="DUF4340"/>
    <property type="match status" value="1"/>
</dbReference>
<keyword evidence="3" id="KW-1185">Reference proteome</keyword>
<organism evidence="2 3">
    <name type="scientific">Lawsonibacter faecis</name>
    <dbReference type="NCBI Taxonomy" id="2763052"/>
    <lineage>
        <taxon>Bacteria</taxon>
        <taxon>Bacillati</taxon>
        <taxon>Bacillota</taxon>
        <taxon>Clostridia</taxon>
        <taxon>Eubacteriales</taxon>
        <taxon>Oscillospiraceae</taxon>
        <taxon>Lawsonibacter</taxon>
    </lineage>
</organism>
<evidence type="ECO:0000259" key="1">
    <source>
        <dbReference type="Pfam" id="PF14238"/>
    </source>
</evidence>
<feature type="domain" description="DUF4340" evidence="1">
    <location>
        <begin position="69"/>
        <end position="202"/>
    </location>
</feature>
<protein>
    <submittedName>
        <fullName evidence="2">DUF4340 domain-containing protein</fullName>
    </submittedName>
</protein>